<feature type="domain" description="Nucleolus and neural progenitor protein-like N-terminal" evidence="2">
    <location>
        <begin position="10"/>
        <end position="163"/>
    </location>
</feature>
<dbReference type="AlphaFoldDB" id="A0AAN7M873"/>
<dbReference type="Pfam" id="PF14780">
    <property type="entry name" value="NEPRO_N"/>
    <property type="match status" value="1"/>
</dbReference>
<evidence type="ECO:0000313" key="3">
    <source>
        <dbReference type="EMBL" id="KAK4791676.1"/>
    </source>
</evidence>
<dbReference type="PANTHER" id="PTHR34786:SF1">
    <property type="entry name" value="OS09G0504900 PROTEIN"/>
    <property type="match status" value="1"/>
</dbReference>
<protein>
    <recommendedName>
        <fullName evidence="2">Nucleolus and neural progenitor protein-like N-terminal domain-containing protein</fullName>
    </recommendedName>
</protein>
<name>A0AAN7M873_TRANT</name>
<evidence type="ECO:0000313" key="4">
    <source>
        <dbReference type="Proteomes" id="UP001346149"/>
    </source>
</evidence>
<dbReference type="EMBL" id="JAXQNO010000009">
    <property type="protein sequence ID" value="KAK4791676.1"/>
    <property type="molecule type" value="Genomic_DNA"/>
</dbReference>
<comment type="caution">
    <text evidence="3">The sequence shown here is derived from an EMBL/GenBank/DDBJ whole genome shotgun (WGS) entry which is preliminary data.</text>
</comment>
<dbReference type="InterPro" id="IPR027951">
    <property type="entry name" value="Nepro_N"/>
</dbReference>
<keyword evidence="4" id="KW-1185">Reference proteome</keyword>
<feature type="compositionally biased region" description="Basic and acidic residues" evidence="1">
    <location>
        <begin position="358"/>
        <end position="367"/>
    </location>
</feature>
<evidence type="ECO:0000256" key="1">
    <source>
        <dbReference type="SAM" id="MobiDB-lite"/>
    </source>
</evidence>
<sequence length="380" mass="43478">MGSEVEILEQRLKTIMGQLHSEFSIFERIVHKNKNQHRRCKYFQYLLKVRRDFRLLQSAKLEELLNSCFHAISENNPKQKISLLESLKRRKCDGRRPNFLERLHGVARLLSQAIEPILKAAEQISVVLSQSFFMGFSLTALSLLARMRVLAQQILLDVVSVFNMVTSISQKRQSIKLTQEGTEIFSEYYPIYQDYVILECIWKADKFVLMETAQKIEIESQVQNLDKNGSLAEVQVLYESIEAFLELEDEEHDLIPKVTEINQAGDGCPVLIEKDTTKSLTNATDVNPAEDQEMEDKMAVTQIPDNRLSVNGGSIIPSTSVATSEPKKELARVVAYVSIKRPSSSKPAFLDHRPKKSRREEGRKEDPFFNMLTGGHMRDD</sequence>
<dbReference type="Proteomes" id="UP001346149">
    <property type="component" value="Unassembled WGS sequence"/>
</dbReference>
<evidence type="ECO:0000259" key="2">
    <source>
        <dbReference type="Pfam" id="PF14780"/>
    </source>
</evidence>
<accession>A0AAN7M873</accession>
<organism evidence="3 4">
    <name type="scientific">Trapa natans</name>
    <name type="common">Water chestnut</name>
    <dbReference type="NCBI Taxonomy" id="22666"/>
    <lineage>
        <taxon>Eukaryota</taxon>
        <taxon>Viridiplantae</taxon>
        <taxon>Streptophyta</taxon>
        <taxon>Embryophyta</taxon>
        <taxon>Tracheophyta</taxon>
        <taxon>Spermatophyta</taxon>
        <taxon>Magnoliopsida</taxon>
        <taxon>eudicotyledons</taxon>
        <taxon>Gunneridae</taxon>
        <taxon>Pentapetalae</taxon>
        <taxon>rosids</taxon>
        <taxon>malvids</taxon>
        <taxon>Myrtales</taxon>
        <taxon>Lythraceae</taxon>
        <taxon>Trapa</taxon>
    </lineage>
</organism>
<feature type="region of interest" description="Disordered" evidence="1">
    <location>
        <begin position="343"/>
        <end position="380"/>
    </location>
</feature>
<dbReference type="PANTHER" id="PTHR34786">
    <property type="entry name" value="OS09G0504900 PROTEIN"/>
    <property type="match status" value="1"/>
</dbReference>
<proteinExistence type="predicted"/>
<gene>
    <name evidence="3" type="ORF">SAY86_032089</name>
</gene>
<reference evidence="3 4" key="1">
    <citation type="journal article" date="2023" name="Hortic Res">
        <title>Pangenome of water caltrop reveals structural variations and asymmetric subgenome divergence after allopolyploidization.</title>
        <authorList>
            <person name="Zhang X."/>
            <person name="Chen Y."/>
            <person name="Wang L."/>
            <person name="Yuan Y."/>
            <person name="Fang M."/>
            <person name="Shi L."/>
            <person name="Lu R."/>
            <person name="Comes H.P."/>
            <person name="Ma Y."/>
            <person name="Chen Y."/>
            <person name="Huang G."/>
            <person name="Zhou Y."/>
            <person name="Zheng Z."/>
            <person name="Qiu Y."/>
        </authorList>
    </citation>
    <scope>NUCLEOTIDE SEQUENCE [LARGE SCALE GENOMIC DNA]</scope>
    <source>
        <strain evidence="3">F231</strain>
    </source>
</reference>